<dbReference type="SUPFAM" id="SSF48452">
    <property type="entry name" value="TPR-like"/>
    <property type="match status" value="1"/>
</dbReference>
<name>A0A7X5Y915_9SPHN</name>
<evidence type="ECO:0000313" key="1">
    <source>
        <dbReference type="EMBL" id="NJC06130.1"/>
    </source>
</evidence>
<organism evidence="1 2">
    <name type="scientific">Sphingomonas kaistensis</name>
    <dbReference type="NCBI Taxonomy" id="298708"/>
    <lineage>
        <taxon>Bacteria</taxon>
        <taxon>Pseudomonadati</taxon>
        <taxon>Pseudomonadota</taxon>
        <taxon>Alphaproteobacteria</taxon>
        <taxon>Sphingomonadales</taxon>
        <taxon>Sphingomonadaceae</taxon>
        <taxon>Sphingomonas</taxon>
    </lineage>
</organism>
<keyword evidence="2" id="KW-1185">Reference proteome</keyword>
<evidence type="ECO:0000313" key="2">
    <source>
        <dbReference type="Proteomes" id="UP000558192"/>
    </source>
</evidence>
<dbReference type="InterPro" id="IPR011990">
    <property type="entry name" value="TPR-like_helical_dom_sf"/>
</dbReference>
<evidence type="ECO:0008006" key="3">
    <source>
        <dbReference type="Google" id="ProtNLM"/>
    </source>
</evidence>
<gene>
    <name evidence="1" type="ORF">GGQ97_001923</name>
</gene>
<protein>
    <recommendedName>
        <fullName evidence="3">Tetratricopeptide repeat protein</fullName>
    </recommendedName>
</protein>
<accession>A0A7X5Y915</accession>
<dbReference type="RefSeq" id="WP_168069124.1">
    <property type="nucleotide sequence ID" value="NZ_JAATJC010000001.1"/>
</dbReference>
<dbReference type="EMBL" id="JAATJC010000001">
    <property type="protein sequence ID" value="NJC06130.1"/>
    <property type="molecule type" value="Genomic_DNA"/>
</dbReference>
<dbReference type="AlphaFoldDB" id="A0A7X5Y915"/>
<reference evidence="1 2" key="1">
    <citation type="submission" date="2020-03" db="EMBL/GenBank/DDBJ databases">
        <title>Genomic Encyclopedia of Type Strains, Phase IV (KMG-IV): sequencing the most valuable type-strain genomes for metagenomic binning, comparative biology and taxonomic classification.</title>
        <authorList>
            <person name="Goeker M."/>
        </authorList>
    </citation>
    <scope>NUCLEOTIDE SEQUENCE [LARGE SCALE GENOMIC DNA]</scope>
    <source>
        <strain evidence="1 2">DSM 16846</strain>
    </source>
</reference>
<dbReference type="Proteomes" id="UP000558192">
    <property type="component" value="Unassembled WGS sequence"/>
</dbReference>
<comment type="caution">
    <text evidence="1">The sequence shown here is derived from an EMBL/GenBank/DDBJ whole genome shotgun (WGS) entry which is preliminary data.</text>
</comment>
<proteinExistence type="predicted"/>
<dbReference type="Pfam" id="PF14559">
    <property type="entry name" value="TPR_19"/>
    <property type="match status" value="1"/>
</dbReference>
<sequence length="382" mass="40183">MEWLGLAAVLLLAVQAGRSAFVAAEGERRPAAAHAVWPSHPVPQATLALASIGAAAREGRAPDAQALEQIRSVGRADPLAVDPLLVTATARLAAGDRQEGEKLLKAALHREPRSSAAHFLLADLYVREQRVGDALVHVGVLGRRIRGGGAEPFAAALAIYLRDPSKIAEVRPMLQGNAALRKSVMINLSQDPSAATSLRLLTGRGDSGEEWFRNAFERQLAGGNVGGARALLAAARVRGGGTALTPWSAGDEAGPLSWRLPATSDGVVEPVSGGPLRLVFYGRADASLADHLLLLPAGRYRFEAQFAGTPPPGTFEWRVTCLQGARPLATWPVSAPASAQLLDVPADCPAQRVALWGRLGEFPRTTSAELVRVALNPVMATP</sequence>
<dbReference type="Gene3D" id="1.25.40.10">
    <property type="entry name" value="Tetratricopeptide repeat domain"/>
    <property type="match status" value="1"/>
</dbReference>